<feature type="region of interest" description="Disordered" evidence="1">
    <location>
        <begin position="55"/>
        <end position="74"/>
    </location>
</feature>
<evidence type="ECO:0000256" key="1">
    <source>
        <dbReference type="SAM" id="MobiDB-lite"/>
    </source>
</evidence>
<organism evidence="2">
    <name type="scientific">Dulem virus 35</name>
    <dbReference type="NCBI Taxonomy" id="3145753"/>
    <lineage>
        <taxon>Viruses</taxon>
        <taxon>Duplodnaviria</taxon>
        <taxon>Heunggongvirae</taxon>
        <taxon>Uroviricota</taxon>
        <taxon>Caudoviricetes</taxon>
    </lineage>
</organism>
<feature type="compositionally biased region" description="Basic and acidic residues" evidence="1">
    <location>
        <begin position="55"/>
        <end position="65"/>
    </location>
</feature>
<sequence length="74" mass="8260">MTIFRSVGRNDLDFLVVRGPKNDHIILKYYNSFRSAPYGVLAGVGRVVRKLTHDASPHPATKDINGDSVSDFTR</sequence>
<evidence type="ECO:0000313" key="2">
    <source>
        <dbReference type="EMBL" id="XCD05115.1"/>
    </source>
</evidence>
<protein>
    <submittedName>
        <fullName evidence="2">Uncharacterized protein</fullName>
    </submittedName>
</protein>
<accession>A0AAU8B157</accession>
<reference evidence="2" key="1">
    <citation type="submission" date="2024-03" db="EMBL/GenBank/DDBJ databases">
        <title>Diverse circular DNA viruses in blood, oral, and fecal samples of captive lemurs.</title>
        <authorList>
            <person name="Paietta E.N."/>
            <person name="Kraberger S."/>
            <person name="Lund M.C."/>
            <person name="Custer J.M."/>
            <person name="Vargas K.M."/>
            <person name="Ehmke E.E."/>
            <person name="Yoder A.D."/>
            <person name="Varsani A."/>
        </authorList>
    </citation>
    <scope>NUCLEOTIDE SEQUENCE</scope>
    <source>
        <strain evidence="2">Duke_24FS_4</strain>
    </source>
</reference>
<name>A0AAU8B157_9CAUD</name>
<dbReference type="EMBL" id="PP511522">
    <property type="protein sequence ID" value="XCD05115.1"/>
    <property type="molecule type" value="Genomic_DNA"/>
</dbReference>
<proteinExistence type="predicted"/>